<sequence>MDDYVTTENYPEDGFIEAGIEFPGAWSTDSIGITIRMNETKPRISDSFVQQLPDSTTDQTYQLSVSGTSRYFQMFAGGGLLVWQNFIESWIVGRLDGDVDGALNDSGIFFQEFPTPKYREDTFSLIVGSLLPLFFVLAFLYPFFNLSKGIILEKELRIKESLKMMGATTSSHFTAWFVTYLVTFIVLSFILTGLCFAGKIFVYSNFFIVFLAFFFFTMDIFALAWLTTSFFSKATSGGLQCAVIFLASFFGIFGFNATTTAPAKGIACLSAPICFGLGMQQLATFESAQQGINFSNAGVMENNFTMNTCIVLLFIDFFFYILMALYFERVFPSEWGVAEKPYFCFLPSYWCPKDEEQEVELREFDDRYETSELNFRVGLSVRNLEKRFGTQTPEEAAVKRINLDMFEGQIFALLGHNGAGKTTTINMLTGMLPPTSGDALIFGKNINTEMTQIRRDLGVCPQHDILFDLLTVREHLWLYAKIKGIPKDEIETAIQTAIEQVGLTEKVDTYSKNLSGGMKRKLSVGIALIGGSHTVILDEPTSGMDPYSRRSTWEMLKRAKLERVVILTTHFMDEADQLGDRIAIMHLGNIKCCGSSLFLKKKYGVGYILVIDREKEIKEQTDCVMKHVQGAKMLSSVAGEISFQLPFSESGKFADMFDEMERNKEKWMIHSYGISVTTLEEVFLKVGHDADEQVAEEAKRQVSDAMSRGERKMSMSHLDDDLKESVDSKKDYDDETAMGLDKPLMGDKTTGSHFRDLQGVERFLVHFEALMMKRWHSARRDYWIWIWQVVFPTIFLVAGIGILIVATKIPIQTVKVSTSEYNSPLYVPASPNASTLGLSSAFDSSSANFMQAYSPLGDGVHDSGCSFSSDPPTSIRNMSRYLLCTWKGQYEETKYGAFLEPTESSDDMTSIFVNLTATYAGPAYMNLLNKARARDAKFSNDNFDLNLELHAWPKTKKQDSINQAFSAVVITIAFAFVPAGVAGFVIMERQSGSKHLQVISGVSILAYWLSNFLWDFLNFFPSCLIQLAVYSIYDLDAFKDDALGVIFLGSLLFALAVIPFTYCMSFLFKSPATGQTVMLLIYFLSGTILLIVSIILNQIDSTADINKSLKFLYRLVPSYCFGEIVLNLQIRNIQATESDAKSGTAFDVIGWPCIYLTLEAITYFLILLVIEKVLATPDLYNRCFPAPTVTEDEPEDEDEDVLAERERVMAGKTLANTSGDEMQLLGLRKVYPGQQGPKVAVKNLWFGIPRGQCFGFLGINGAGKSTTLKMLTGDVLPTEGTAKLSGKDVMTDQEEVRKLIGYCPQFDALLPNMTARETLRMFAKFKGVPKSKMEPYLADMLKQLSLDINGWQDKPCGGYSGGNKRKLSVGIALVGDPPIVFLDEPSTGMDPGARRFMWDLISSTMATRSVILTTHSMEECEALCSRIGIMVGGRLRCLGSSQRLKSRYGSGHQLDMKVKKSSAPSVKRWVKDEFKGATIIEDQVEYIKFRIASASSLASVFRKIEESRVEKGIEEYSVSETTLEQIFLHFARQQEEEKGAVAGLTGIDSPHSPPVAMETSVGDVKVELKDPIHGDADDAEDEDDETTPMNS</sequence>
<evidence type="ECO:0000256" key="6">
    <source>
        <dbReference type="ARBA" id="ARBA00022741"/>
    </source>
</evidence>
<dbReference type="GO" id="GO:0140359">
    <property type="term" value="F:ABC-type transporter activity"/>
    <property type="evidence" value="ECO:0007669"/>
    <property type="project" value="InterPro"/>
</dbReference>
<feature type="compositionally biased region" description="Basic and acidic residues" evidence="10">
    <location>
        <begin position="1564"/>
        <end position="1576"/>
    </location>
</feature>
<keyword evidence="4 11" id="KW-0812">Transmembrane</keyword>
<feature type="transmembrane region" description="Helical" evidence="11">
    <location>
        <begin position="1149"/>
        <end position="1170"/>
    </location>
</feature>
<gene>
    <name evidence="13" type="ORF">LGLO00237_LOCUS33198</name>
</gene>
<keyword evidence="5" id="KW-0677">Repeat</keyword>
<name>A0A7S3ZF35_9EUKA</name>
<feature type="domain" description="ABC transporter" evidence="12">
    <location>
        <begin position="1222"/>
        <end position="1457"/>
    </location>
</feature>
<dbReference type="InterPro" id="IPR027417">
    <property type="entry name" value="P-loop_NTPase"/>
</dbReference>
<feature type="transmembrane region" description="Helical" evidence="11">
    <location>
        <begin position="304"/>
        <end position="327"/>
    </location>
</feature>
<comment type="similarity">
    <text evidence="2">Belongs to the ABC transporter superfamily. ABCA family.</text>
</comment>
<dbReference type="PANTHER" id="PTHR19229">
    <property type="entry name" value="ATP-BINDING CASSETTE TRANSPORTER SUBFAMILY A ABCA"/>
    <property type="match status" value="1"/>
</dbReference>
<feature type="transmembrane region" description="Helical" evidence="11">
    <location>
        <begin position="237"/>
        <end position="258"/>
    </location>
</feature>
<dbReference type="FunFam" id="3.40.50.300:FF:000298">
    <property type="entry name" value="ATP-binding cassette sub-family A member 12"/>
    <property type="match status" value="1"/>
</dbReference>
<evidence type="ECO:0000313" key="13">
    <source>
        <dbReference type="EMBL" id="CAE0681411.1"/>
    </source>
</evidence>
<feature type="compositionally biased region" description="Acidic residues" evidence="10">
    <location>
        <begin position="1577"/>
        <end position="1591"/>
    </location>
</feature>
<dbReference type="PANTHER" id="PTHR19229:SF36">
    <property type="entry name" value="ATP-BINDING CASSETTE SUB-FAMILY A MEMBER 2"/>
    <property type="match status" value="1"/>
</dbReference>
<evidence type="ECO:0000256" key="10">
    <source>
        <dbReference type="SAM" id="MobiDB-lite"/>
    </source>
</evidence>
<dbReference type="InterPro" id="IPR003593">
    <property type="entry name" value="AAA+_ATPase"/>
</dbReference>
<evidence type="ECO:0000256" key="1">
    <source>
        <dbReference type="ARBA" id="ARBA00004141"/>
    </source>
</evidence>
<reference evidence="13" key="1">
    <citation type="submission" date="2021-01" db="EMBL/GenBank/DDBJ databases">
        <authorList>
            <person name="Corre E."/>
            <person name="Pelletier E."/>
            <person name="Niang G."/>
            <person name="Scheremetjew M."/>
            <person name="Finn R."/>
            <person name="Kale V."/>
            <person name="Holt S."/>
            <person name="Cochrane G."/>
            <person name="Meng A."/>
            <person name="Brown T."/>
            <person name="Cohen L."/>
        </authorList>
    </citation>
    <scope>NUCLEOTIDE SEQUENCE</scope>
    <source>
        <strain evidence="13">CCCM811</strain>
    </source>
</reference>
<dbReference type="SUPFAM" id="SSF52540">
    <property type="entry name" value="P-loop containing nucleoside triphosphate hydrolases"/>
    <property type="match status" value="2"/>
</dbReference>
<keyword evidence="9 11" id="KW-0472">Membrane</keyword>
<dbReference type="InterPro" id="IPR003439">
    <property type="entry name" value="ABC_transporter-like_ATP-bd"/>
</dbReference>
<evidence type="ECO:0000256" key="5">
    <source>
        <dbReference type="ARBA" id="ARBA00022737"/>
    </source>
</evidence>
<dbReference type="PROSITE" id="PS00211">
    <property type="entry name" value="ABC_TRANSPORTER_1"/>
    <property type="match status" value="2"/>
</dbReference>
<keyword evidence="6" id="KW-0547">Nucleotide-binding</keyword>
<feature type="region of interest" description="Disordered" evidence="10">
    <location>
        <begin position="1543"/>
        <end position="1591"/>
    </location>
</feature>
<dbReference type="Pfam" id="PF12698">
    <property type="entry name" value="ABC2_membrane_3"/>
    <property type="match status" value="2"/>
</dbReference>
<dbReference type="InterPro" id="IPR013525">
    <property type="entry name" value="ABC2_TM"/>
</dbReference>
<protein>
    <recommendedName>
        <fullName evidence="12">ABC transporter domain-containing protein</fullName>
    </recommendedName>
</protein>
<proteinExistence type="inferred from homology"/>
<evidence type="ECO:0000256" key="4">
    <source>
        <dbReference type="ARBA" id="ARBA00022692"/>
    </source>
</evidence>
<dbReference type="InterPro" id="IPR026082">
    <property type="entry name" value="ABCA"/>
</dbReference>
<evidence type="ECO:0000256" key="7">
    <source>
        <dbReference type="ARBA" id="ARBA00022840"/>
    </source>
</evidence>
<feature type="transmembrane region" description="Helical" evidence="11">
    <location>
        <begin position="782"/>
        <end position="806"/>
    </location>
</feature>
<feature type="transmembrane region" description="Helical" evidence="11">
    <location>
        <begin position="1016"/>
        <end position="1033"/>
    </location>
</feature>
<evidence type="ECO:0000256" key="9">
    <source>
        <dbReference type="ARBA" id="ARBA00023136"/>
    </source>
</evidence>
<keyword evidence="3" id="KW-0813">Transport</keyword>
<dbReference type="GO" id="GO:0016020">
    <property type="term" value="C:membrane"/>
    <property type="evidence" value="ECO:0007669"/>
    <property type="project" value="UniProtKB-SubCell"/>
</dbReference>
<keyword evidence="8 11" id="KW-1133">Transmembrane helix</keyword>
<dbReference type="Pfam" id="PF23321">
    <property type="entry name" value="R1_ABCA1"/>
    <property type="match status" value="1"/>
</dbReference>
<evidence type="ECO:0000256" key="8">
    <source>
        <dbReference type="ARBA" id="ARBA00022989"/>
    </source>
</evidence>
<evidence type="ECO:0000256" key="3">
    <source>
        <dbReference type="ARBA" id="ARBA00022448"/>
    </source>
</evidence>
<comment type="subcellular location">
    <subcellularLocation>
        <location evidence="1">Membrane</location>
        <topology evidence="1">Multi-pass membrane protein</topology>
    </subcellularLocation>
</comment>
<dbReference type="PROSITE" id="PS50893">
    <property type="entry name" value="ABC_TRANSPORTER_2"/>
    <property type="match status" value="2"/>
</dbReference>
<dbReference type="GO" id="GO:0005524">
    <property type="term" value="F:ATP binding"/>
    <property type="evidence" value="ECO:0007669"/>
    <property type="project" value="UniProtKB-KW"/>
</dbReference>
<dbReference type="CDD" id="cd03263">
    <property type="entry name" value="ABC_subfamily_A"/>
    <property type="match status" value="2"/>
</dbReference>
<dbReference type="EMBL" id="HBIV01047750">
    <property type="protein sequence ID" value="CAE0681411.1"/>
    <property type="molecule type" value="Transcribed_RNA"/>
</dbReference>
<accession>A0A7S3ZF35</accession>
<dbReference type="Pfam" id="PF00005">
    <property type="entry name" value="ABC_tran"/>
    <property type="match status" value="2"/>
</dbReference>
<dbReference type="Gene3D" id="3.40.50.300">
    <property type="entry name" value="P-loop containing nucleotide triphosphate hydrolases"/>
    <property type="match status" value="2"/>
</dbReference>
<keyword evidence="7" id="KW-0067">ATP-binding</keyword>
<feature type="transmembrane region" description="Helical" evidence="11">
    <location>
        <begin position="173"/>
        <end position="194"/>
    </location>
</feature>
<organism evidence="13">
    <name type="scientific">Lotharella globosa</name>
    <dbReference type="NCBI Taxonomy" id="91324"/>
    <lineage>
        <taxon>Eukaryota</taxon>
        <taxon>Sar</taxon>
        <taxon>Rhizaria</taxon>
        <taxon>Cercozoa</taxon>
        <taxon>Chlorarachniophyceae</taxon>
        <taxon>Lotharella</taxon>
    </lineage>
</organism>
<dbReference type="SMART" id="SM00382">
    <property type="entry name" value="AAA"/>
    <property type="match status" value="2"/>
</dbReference>
<dbReference type="FunFam" id="3.40.50.300:FF:000335">
    <property type="entry name" value="ATP binding cassette subfamily A member 5"/>
    <property type="match status" value="1"/>
</dbReference>
<feature type="domain" description="ABC transporter" evidence="12">
    <location>
        <begin position="379"/>
        <end position="612"/>
    </location>
</feature>
<dbReference type="GO" id="GO:0005319">
    <property type="term" value="F:lipid transporter activity"/>
    <property type="evidence" value="ECO:0007669"/>
    <property type="project" value="TreeGrafter"/>
</dbReference>
<dbReference type="GO" id="GO:0016887">
    <property type="term" value="F:ATP hydrolysis activity"/>
    <property type="evidence" value="ECO:0007669"/>
    <property type="project" value="InterPro"/>
</dbReference>
<dbReference type="InterPro" id="IPR056264">
    <property type="entry name" value="R2_ABCA1-4-like"/>
</dbReference>
<evidence type="ECO:0000256" key="2">
    <source>
        <dbReference type="ARBA" id="ARBA00008869"/>
    </source>
</evidence>
<evidence type="ECO:0000256" key="11">
    <source>
        <dbReference type="SAM" id="Phobius"/>
    </source>
</evidence>
<feature type="transmembrane region" description="Helical" evidence="11">
    <location>
        <begin position="1080"/>
        <end position="1099"/>
    </location>
</feature>
<feature type="region of interest" description="Disordered" evidence="10">
    <location>
        <begin position="698"/>
        <end position="720"/>
    </location>
</feature>
<feature type="transmembrane region" description="Helical" evidence="11">
    <location>
        <begin position="964"/>
        <end position="987"/>
    </location>
</feature>
<feature type="transmembrane region" description="Helical" evidence="11">
    <location>
        <begin position="1045"/>
        <end position="1068"/>
    </location>
</feature>
<feature type="transmembrane region" description="Helical" evidence="11">
    <location>
        <begin position="123"/>
        <end position="144"/>
    </location>
</feature>
<dbReference type="InterPro" id="IPR017871">
    <property type="entry name" value="ABC_transporter-like_CS"/>
</dbReference>
<evidence type="ECO:0000259" key="12">
    <source>
        <dbReference type="PROSITE" id="PS50893"/>
    </source>
</evidence>
<feature type="transmembrane region" description="Helical" evidence="11">
    <location>
        <begin position="206"/>
        <end position="225"/>
    </location>
</feature>